<reference evidence="1 2" key="1">
    <citation type="submission" date="2019-07" db="EMBL/GenBank/DDBJ databases">
        <title>Whole genome shotgun sequence of Actinotalea fermentans NBRC 105374.</title>
        <authorList>
            <person name="Hosoyama A."/>
            <person name="Uohara A."/>
            <person name="Ohji S."/>
            <person name="Ichikawa N."/>
        </authorList>
    </citation>
    <scope>NUCLEOTIDE SEQUENCE [LARGE SCALE GENOMIC DNA]</scope>
    <source>
        <strain evidence="1 2">NBRC 105374</strain>
    </source>
</reference>
<proteinExistence type="predicted"/>
<gene>
    <name evidence="1" type="ORF">AFE02nite_13330</name>
</gene>
<dbReference type="OrthoDB" id="4762866at2"/>
<dbReference type="AlphaFoldDB" id="A0A511YWP8"/>
<evidence type="ECO:0000313" key="2">
    <source>
        <dbReference type="Proteomes" id="UP000321484"/>
    </source>
</evidence>
<sequence>MVQLGGVLRRVGLWRRTPPPWRAGYVVAKDPPGAAPWRRALAATGDPAAADALARAWDELTPRERAAVWDPVTELGRDGRQATGRTCGAAVLTMLAAQGDPLLALWLASGRLLAAERPPELAGAPDDVLRRLRQASTRTRFAVVHRVVHRRATRRAVAGLPWPEALGTPPWALARSARYLGVLFTHAVLDDSDPAALEAGLVRVGAAVDAGIPVPLLTGGDSSRGWGTAVPRHVVLAVAERDGGLDLWEPGRGAVVHADAAVLRGGAAHPALGNWAHLTWAVLPR</sequence>
<dbReference type="RefSeq" id="WP_146819310.1">
    <property type="nucleotide sequence ID" value="NZ_BJYK01000002.1"/>
</dbReference>
<keyword evidence="2" id="KW-1185">Reference proteome</keyword>
<accession>A0A511YWP8</accession>
<dbReference type="EMBL" id="BJYK01000002">
    <property type="protein sequence ID" value="GEN79599.1"/>
    <property type="molecule type" value="Genomic_DNA"/>
</dbReference>
<name>A0A511YWP8_9CELL</name>
<organism evidence="1 2">
    <name type="scientific">Actinotalea fermentans</name>
    <dbReference type="NCBI Taxonomy" id="43671"/>
    <lineage>
        <taxon>Bacteria</taxon>
        <taxon>Bacillati</taxon>
        <taxon>Actinomycetota</taxon>
        <taxon>Actinomycetes</taxon>
        <taxon>Micrococcales</taxon>
        <taxon>Cellulomonadaceae</taxon>
        <taxon>Actinotalea</taxon>
    </lineage>
</organism>
<protein>
    <submittedName>
        <fullName evidence="1">Uncharacterized protein</fullName>
    </submittedName>
</protein>
<evidence type="ECO:0000313" key="1">
    <source>
        <dbReference type="EMBL" id="GEN79599.1"/>
    </source>
</evidence>
<dbReference type="Proteomes" id="UP000321484">
    <property type="component" value="Unassembled WGS sequence"/>
</dbReference>
<comment type="caution">
    <text evidence="1">The sequence shown here is derived from an EMBL/GenBank/DDBJ whole genome shotgun (WGS) entry which is preliminary data.</text>
</comment>